<dbReference type="Proteomes" id="UP001499987">
    <property type="component" value="Unassembled WGS sequence"/>
</dbReference>
<evidence type="ECO:0000313" key="4">
    <source>
        <dbReference type="Proteomes" id="UP001499987"/>
    </source>
</evidence>
<evidence type="ECO:0000313" key="3">
    <source>
        <dbReference type="EMBL" id="GAA1075457.1"/>
    </source>
</evidence>
<keyword evidence="4" id="KW-1185">Reference proteome</keyword>
<organism evidence="3 4">
    <name type="scientific">Kitasatospora arboriphila</name>
    <dbReference type="NCBI Taxonomy" id="258052"/>
    <lineage>
        <taxon>Bacteria</taxon>
        <taxon>Bacillati</taxon>
        <taxon>Actinomycetota</taxon>
        <taxon>Actinomycetes</taxon>
        <taxon>Kitasatosporales</taxon>
        <taxon>Streptomycetaceae</taxon>
        <taxon>Kitasatospora</taxon>
    </lineage>
</organism>
<comment type="caution">
    <text evidence="3">The sequence shown here is derived from an EMBL/GenBank/DDBJ whole genome shotgun (WGS) entry which is preliminary data.</text>
</comment>
<keyword evidence="2" id="KW-0812">Transmembrane</keyword>
<keyword evidence="2" id="KW-0472">Membrane</keyword>
<sequence>MTDDTLRIPRVTAPRPDAPVFVDGSGRRRRLVRRAGWLLTVPAVGYLGLLASSLVGGPVLDAPFLPALPAHTATPAATVPAQAPVPAAAGSEPASGPAGAAGPTGTRSTATTRPTVPATRTTAPATPQPTATATTVPSPTHGRSTAQPGRKPTKTP</sequence>
<feature type="region of interest" description="Disordered" evidence="1">
    <location>
        <begin position="79"/>
        <end position="156"/>
    </location>
</feature>
<accession>A0ABN1TDZ0</accession>
<gene>
    <name evidence="3" type="ORF">GCM10009663_15720</name>
</gene>
<keyword evidence="2" id="KW-1133">Transmembrane helix</keyword>
<evidence type="ECO:0000256" key="2">
    <source>
        <dbReference type="SAM" id="Phobius"/>
    </source>
</evidence>
<dbReference type="RefSeq" id="WP_344622768.1">
    <property type="nucleotide sequence ID" value="NZ_BAAALD010000010.1"/>
</dbReference>
<feature type="transmembrane region" description="Helical" evidence="2">
    <location>
        <begin position="37"/>
        <end position="60"/>
    </location>
</feature>
<proteinExistence type="predicted"/>
<protein>
    <submittedName>
        <fullName evidence="3">Uncharacterized protein</fullName>
    </submittedName>
</protein>
<feature type="compositionally biased region" description="Low complexity" evidence="1">
    <location>
        <begin position="79"/>
        <end position="140"/>
    </location>
</feature>
<evidence type="ECO:0000256" key="1">
    <source>
        <dbReference type="SAM" id="MobiDB-lite"/>
    </source>
</evidence>
<name>A0ABN1TDZ0_9ACTN</name>
<reference evidence="3 4" key="1">
    <citation type="journal article" date="2019" name="Int. J. Syst. Evol. Microbiol.">
        <title>The Global Catalogue of Microorganisms (GCM) 10K type strain sequencing project: providing services to taxonomists for standard genome sequencing and annotation.</title>
        <authorList>
            <consortium name="The Broad Institute Genomics Platform"/>
            <consortium name="The Broad Institute Genome Sequencing Center for Infectious Disease"/>
            <person name="Wu L."/>
            <person name="Ma J."/>
        </authorList>
    </citation>
    <scope>NUCLEOTIDE SEQUENCE [LARGE SCALE GENOMIC DNA]</scope>
    <source>
        <strain evidence="3 4">JCM 13002</strain>
    </source>
</reference>
<dbReference type="EMBL" id="BAAALD010000010">
    <property type="protein sequence ID" value="GAA1075457.1"/>
    <property type="molecule type" value="Genomic_DNA"/>
</dbReference>